<dbReference type="AlphaFoldDB" id="A0A2P5FH93"/>
<dbReference type="EMBL" id="JXTC01000033">
    <property type="protein sequence ID" value="PON97173.1"/>
    <property type="molecule type" value="Genomic_DNA"/>
</dbReference>
<comment type="caution">
    <text evidence="1">The sequence shown here is derived from an EMBL/GenBank/DDBJ whole genome shotgun (WGS) entry which is preliminary data.</text>
</comment>
<accession>A0A2P5FH93</accession>
<dbReference type="InParanoid" id="A0A2P5FH93"/>
<sequence length="102" mass="12033">MKSLFLILNVGRFNSELGVLSCHPSSNILLPGRRKRNMQYSPHILFMESKSQLWQIPSLARLDEITYPCKTWTRLTYWSRTITRMLRDPRITPYVGSRTTPY</sequence>
<organism evidence="1 2">
    <name type="scientific">Trema orientale</name>
    <name type="common">Charcoal tree</name>
    <name type="synonym">Celtis orientalis</name>
    <dbReference type="NCBI Taxonomy" id="63057"/>
    <lineage>
        <taxon>Eukaryota</taxon>
        <taxon>Viridiplantae</taxon>
        <taxon>Streptophyta</taxon>
        <taxon>Embryophyta</taxon>
        <taxon>Tracheophyta</taxon>
        <taxon>Spermatophyta</taxon>
        <taxon>Magnoliopsida</taxon>
        <taxon>eudicotyledons</taxon>
        <taxon>Gunneridae</taxon>
        <taxon>Pentapetalae</taxon>
        <taxon>rosids</taxon>
        <taxon>fabids</taxon>
        <taxon>Rosales</taxon>
        <taxon>Cannabaceae</taxon>
        <taxon>Trema</taxon>
    </lineage>
</organism>
<gene>
    <name evidence="1" type="ORF">TorRG33x02_069290</name>
</gene>
<evidence type="ECO:0000313" key="2">
    <source>
        <dbReference type="Proteomes" id="UP000237000"/>
    </source>
</evidence>
<reference evidence="2" key="1">
    <citation type="submission" date="2016-06" db="EMBL/GenBank/DDBJ databases">
        <title>Parallel loss of symbiosis genes in relatives of nitrogen-fixing non-legume Parasponia.</title>
        <authorList>
            <person name="Van Velzen R."/>
            <person name="Holmer R."/>
            <person name="Bu F."/>
            <person name="Rutten L."/>
            <person name="Van Zeijl A."/>
            <person name="Liu W."/>
            <person name="Santuari L."/>
            <person name="Cao Q."/>
            <person name="Sharma T."/>
            <person name="Shen D."/>
            <person name="Roswanjaya Y."/>
            <person name="Wardhani T."/>
            <person name="Kalhor M.S."/>
            <person name="Jansen J."/>
            <person name="Van den Hoogen J."/>
            <person name="Gungor B."/>
            <person name="Hartog M."/>
            <person name="Hontelez J."/>
            <person name="Verver J."/>
            <person name="Yang W.-C."/>
            <person name="Schijlen E."/>
            <person name="Repin R."/>
            <person name="Schilthuizen M."/>
            <person name="Schranz E."/>
            <person name="Heidstra R."/>
            <person name="Miyata K."/>
            <person name="Fedorova E."/>
            <person name="Kohlen W."/>
            <person name="Bisseling T."/>
            <person name="Smit S."/>
            <person name="Geurts R."/>
        </authorList>
    </citation>
    <scope>NUCLEOTIDE SEQUENCE [LARGE SCALE GENOMIC DNA]</scope>
    <source>
        <strain evidence="2">cv. RG33-2</strain>
    </source>
</reference>
<evidence type="ECO:0000313" key="1">
    <source>
        <dbReference type="EMBL" id="PON97173.1"/>
    </source>
</evidence>
<protein>
    <submittedName>
        <fullName evidence="1">Uncharacterized protein</fullName>
    </submittedName>
</protein>
<keyword evidence="2" id="KW-1185">Reference proteome</keyword>
<name>A0A2P5FH93_TREOI</name>
<proteinExistence type="predicted"/>
<dbReference type="Proteomes" id="UP000237000">
    <property type="component" value="Unassembled WGS sequence"/>
</dbReference>